<dbReference type="PANTHER" id="PTHR11999:SF70">
    <property type="entry name" value="MIP05841P"/>
    <property type="match status" value="1"/>
</dbReference>
<evidence type="ECO:0000256" key="1">
    <source>
        <dbReference type="ARBA" id="ARBA00001933"/>
    </source>
</evidence>
<dbReference type="InterPro" id="IPR010977">
    <property type="entry name" value="Aromatic_deC"/>
</dbReference>
<dbReference type="PANTHER" id="PTHR11999">
    <property type="entry name" value="GROUP II PYRIDOXAL-5-PHOSPHATE DECARBOXYLASE"/>
    <property type="match status" value="1"/>
</dbReference>
<reference evidence="9" key="1">
    <citation type="submission" date="2025-08" db="UniProtKB">
        <authorList>
            <consortium name="RefSeq"/>
        </authorList>
    </citation>
    <scope>IDENTIFICATION</scope>
</reference>
<dbReference type="FunFam" id="3.40.640.10:FF:000025">
    <property type="entry name" value="Histidine decarboxylase"/>
    <property type="match status" value="1"/>
</dbReference>
<dbReference type="Pfam" id="PF00282">
    <property type="entry name" value="Pyridoxal_deC"/>
    <property type="match status" value="1"/>
</dbReference>
<keyword evidence="8" id="KW-1185">Reference proteome</keyword>
<evidence type="ECO:0000256" key="2">
    <source>
        <dbReference type="ARBA" id="ARBA00009533"/>
    </source>
</evidence>
<sequence length="615" mass="70197">MDAEAFRKRGREVVDYIADYMTNIRTRRVTPEVEPGYIRKLLPATAPKKAEEWEQVMKDIEMALMPGITHWQHPNFHAYFPAGNSYPSILGDMLSDAIGCIGFSWAASPACTELETLMLDWVGKMIGLPKQFLHTSGKGGGVIQGSASESVLVALLSARHHTIKLLKQSQPYIEDYQILSRLVGYCSKLAHSCVEKAGIIGFVKMRHLDVDNKFALRGHVLEDAIEEDKKLGLIPFFVCATLGTTACCSFDNIYELGEVAKRQGVYLHVDAAYAGNALICQEFCYLNEGIENVDSFSFNTNKWLQVNFDCSLMWVKNVDDLTKALTVDPLYLQHKHGDKAIDLRHWGIPLSRRFRALKLWIVIRIYGVEGLQKRIREHCRLAKLFATRVRADERFEILGEVTMGLVCFRLLGPNSLTQRLLKNINDSGQLHMVPAMLNEHYIIRFVLCTEHANDMDIHFAWNVITSAASELLNQRLSSTKIEHGSRRLQDFEEDTFAAFDEEIVFDNQREHLQKAQIMRSLFFKMVSDPKCYNPRVLKSLGRDKIPSQQSFPERAIKCNQETRADLLEKCDEYKSRHPINHLDKIDLSNKNEQNKTTRVNMVDQSSSNENNATKY</sequence>
<accession>A0A9W2YL05</accession>
<evidence type="ECO:0000256" key="6">
    <source>
        <dbReference type="PIRSR" id="PIRSR602129-50"/>
    </source>
</evidence>
<evidence type="ECO:0000256" key="7">
    <source>
        <dbReference type="SAM" id="MobiDB-lite"/>
    </source>
</evidence>
<feature type="compositionally biased region" description="Polar residues" evidence="7">
    <location>
        <begin position="596"/>
        <end position="615"/>
    </location>
</feature>
<dbReference type="InterPro" id="IPR015422">
    <property type="entry name" value="PyrdxlP-dep_Trfase_small"/>
</dbReference>
<dbReference type="InterPro" id="IPR002129">
    <property type="entry name" value="PyrdxlP-dep_de-COase"/>
</dbReference>
<dbReference type="SUPFAM" id="SSF53383">
    <property type="entry name" value="PLP-dependent transferases"/>
    <property type="match status" value="1"/>
</dbReference>
<dbReference type="PRINTS" id="PR00800">
    <property type="entry name" value="YHDCRBOXLASE"/>
</dbReference>
<dbReference type="OMA" id="ETIVCDW"/>
<dbReference type="InterPro" id="IPR015421">
    <property type="entry name" value="PyrdxlP-dep_Trfase_major"/>
</dbReference>
<evidence type="ECO:0000256" key="5">
    <source>
        <dbReference type="ARBA" id="ARBA00023239"/>
    </source>
</evidence>
<dbReference type="InterPro" id="IPR015424">
    <property type="entry name" value="PyrdxlP-dep_Trfase"/>
</dbReference>
<keyword evidence="3" id="KW-0210">Decarboxylase</keyword>
<dbReference type="RefSeq" id="XP_055863365.1">
    <property type="nucleotide sequence ID" value="XM_056007390.1"/>
</dbReference>
<dbReference type="CDD" id="cd06450">
    <property type="entry name" value="DOPA_deC_like"/>
    <property type="match status" value="1"/>
</dbReference>
<keyword evidence="5" id="KW-0456">Lyase</keyword>
<dbReference type="OrthoDB" id="639767at2759"/>
<dbReference type="GO" id="GO:0030170">
    <property type="term" value="F:pyridoxal phosphate binding"/>
    <property type="evidence" value="ECO:0007669"/>
    <property type="project" value="InterPro"/>
</dbReference>
<comment type="cofactor">
    <cofactor evidence="1 6">
        <name>pyridoxal 5'-phosphate</name>
        <dbReference type="ChEBI" id="CHEBI:597326"/>
    </cofactor>
</comment>
<gene>
    <name evidence="9" type="primary">LOC106074500</name>
</gene>
<dbReference type="Gene3D" id="1.20.1340.10">
    <property type="entry name" value="dopa decarboxylase, N-terminal domain"/>
    <property type="match status" value="1"/>
</dbReference>
<dbReference type="GO" id="GO:0005737">
    <property type="term" value="C:cytoplasm"/>
    <property type="evidence" value="ECO:0007669"/>
    <property type="project" value="TreeGrafter"/>
</dbReference>
<feature type="region of interest" description="Disordered" evidence="7">
    <location>
        <begin position="589"/>
        <end position="615"/>
    </location>
</feature>
<evidence type="ECO:0000256" key="4">
    <source>
        <dbReference type="ARBA" id="ARBA00022898"/>
    </source>
</evidence>
<dbReference type="Proteomes" id="UP001165740">
    <property type="component" value="Chromosome 13"/>
</dbReference>
<evidence type="ECO:0000256" key="3">
    <source>
        <dbReference type="ARBA" id="ARBA00022793"/>
    </source>
</evidence>
<dbReference type="GO" id="GO:0019752">
    <property type="term" value="P:carboxylic acid metabolic process"/>
    <property type="evidence" value="ECO:0007669"/>
    <property type="project" value="InterPro"/>
</dbReference>
<keyword evidence="4 6" id="KW-0663">Pyridoxal phosphate</keyword>
<dbReference type="GO" id="GO:0016831">
    <property type="term" value="F:carboxy-lyase activity"/>
    <property type="evidence" value="ECO:0007669"/>
    <property type="project" value="UniProtKB-KW"/>
</dbReference>
<organism evidence="8 9">
    <name type="scientific">Biomphalaria glabrata</name>
    <name type="common">Bloodfluke planorb</name>
    <name type="synonym">Freshwater snail</name>
    <dbReference type="NCBI Taxonomy" id="6526"/>
    <lineage>
        <taxon>Eukaryota</taxon>
        <taxon>Metazoa</taxon>
        <taxon>Spiralia</taxon>
        <taxon>Lophotrochozoa</taxon>
        <taxon>Mollusca</taxon>
        <taxon>Gastropoda</taxon>
        <taxon>Heterobranchia</taxon>
        <taxon>Euthyneura</taxon>
        <taxon>Panpulmonata</taxon>
        <taxon>Hygrophila</taxon>
        <taxon>Lymnaeoidea</taxon>
        <taxon>Planorbidae</taxon>
        <taxon>Biomphalaria</taxon>
    </lineage>
</organism>
<feature type="modified residue" description="N6-(pyridoxal phosphate)lysine" evidence="6">
    <location>
        <position position="302"/>
    </location>
</feature>
<name>A0A9W2YL05_BIOGL</name>
<comment type="similarity">
    <text evidence="2">Belongs to the group II decarboxylase family.</text>
</comment>
<dbReference type="GO" id="GO:0006520">
    <property type="term" value="P:amino acid metabolic process"/>
    <property type="evidence" value="ECO:0007669"/>
    <property type="project" value="InterPro"/>
</dbReference>
<dbReference type="GeneID" id="106074500"/>
<evidence type="ECO:0000313" key="9">
    <source>
        <dbReference type="RefSeq" id="XP_055863365.1"/>
    </source>
</evidence>
<proteinExistence type="inferred from homology"/>
<protein>
    <submittedName>
        <fullName evidence="9">Aromatic-L-amino-acid decarboxylase-like</fullName>
    </submittedName>
</protein>
<dbReference type="Gene3D" id="3.40.640.10">
    <property type="entry name" value="Type I PLP-dependent aspartate aminotransferase-like (Major domain)"/>
    <property type="match status" value="1"/>
</dbReference>
<dbReference type="AlphaFoldDB" id="A0A9W2YL05"/>
<dbReference type="Gene3D" id="3.90.1150.10">
    <property type="entry name" value="Aspartate Aminotransferase, domain 1"/>
    <property type="match status" value="1"/>
</dbReference>
<evidence type="ECO:0000313" key="8">
    <source>
        <dbReference type="Proteomes" id="UP001165740"/>
    </source>
</evidence>
<dbReference type="PROSITE" id="PS00392">
    <property type="entry name" value="DDC_GAD_HDC_YDC"/>
    <property type="match status" value="1"/>
</dbReference>
<dbReference type="FunFam" id="1.20.1340.10:FF:000001">
    <property type="entry name" value="Histidine decarboxylase"/>
    <property type="match status" value="1"/>
</dbReference>
<dbReference type="InterPro" id="IPR021115">
    <property type="entry name" value="Pyridoxal-P_BS"/>
</dbReference>